<dbReference type="EMBL" id="SDIL01000151">
    <property type="protein sequence ID" value="RXK35224.1"/>
    <property type="molecule type" value="Genomic_DNA"/>
</dbReference>
<keyword evidence="3" id="KW-1185">Reference proteome</keyword>
<reference evidence="2 3" key="1">
    <citation type="submission" date="2016-06" db="EMBL/GenBank/DDBJ databases">
        <title>Evolution of pathogenesis and genome organization in the Tremellales.</title>
        <authorList>
            <person name="Cuomo C."/>
            <person name="Litvintseva A."/>
            <person name="Heitman J."/>
            <person name="Chen Y."/>
            <person name="Sun S."/>
            <person name="Springer D."/>
            <person name="Dromer F."/>
            <person name="Young S."/>
            <person name="Zeng Q."/>
            <person name="Chapman S."/>
            <person name="Gujja S."/>
            <person name="Saif S."/>
            <person name="Birren B."/>
        </authorList>
    </citation>
    <scope>NUCLEOTIDE SEQUENCE [LARGE SCALE GENOMIC DNA]</scope>
    <source>
        <strain evidence="2 3">ATCC 28783</strain>
    </source>
</reference>
<dbReference type="InParanoid" id="A0A4Q1BC28"/>
<evidence type="ECO:0000256" key="1">
    <source>
        <dbReference type="SAM" id="MobiDB-lite"/>
    </source>
</evidence>
<evidence type="ECO:0000313" key="2">
    <source>
        <dbReference type="EMBL" id="RXK35224.1"/>
    </source>
</evidence>
<organism evidence="2 3">
    <name type="scientific">Tremella mesenterica</name>
    <name type="common">Jelly fungus</name>
    <dbReference type="NCBI Taxonomy" id="5217"/>
    <lineage>
        <taxon>Eukaryota</taxon>
        <taxon>Fungi</taxon>
        <taxon>Dikarya</taxon>
        <taxon>Basidiomycota</taxon>
        <taxon>Agaricomycotina</taxon>
        <taxon>Tremellomycetes</taxon>
        <taxon>Tremellales</taxon>
        <taxon>Tremellaceae</taxon>
        <taxon>Tremella</taxon>
    </lineage>
</organism>
<dbReference type="VEuPathDB" id="FungiDB:TREMEDRAFT_65707"/>
<dbReference type="Proteomes" id="UP000289152">
    <property type="component" value="Unassembled WGS sequence"/>
</dbReference>
<gene>
    <name evidence="2" type="ORF">M231_07527</name>
</gene>
<name>A0A4Q1BC28_TREME</name>
<feature type="compositionally biased region" description="Polar residues" evidence="1">
    <location>
        <begin position="1"/>
        <end position="11"/>
    </location>
</feature>
<proteinExistence type="predicted"/>
<accession>A0A4Q1BC28</accession>
<feature type="region of interest" description="Disordered" evidence="1">
    <location>
        <begin position="1"/>
        <end position="27"/>
    </location>
</feature>
<dbReference type="AlphaFoldDB" id="A0A4Q1BC28"/>
<comment type="caution">
    <text evidence="2">The sequence shown here is derived from an EMBL/GenBank/DDBJ whole genome shotgun (WGS) entry which is preliminary data.</text>
</comment>
<protein>
    <submittedName>
        <fullName evidence="2">Uncharacterized protein</fullName>
    </submittedName>
</protein>
<evidence type="ECO:0000313" key="3">
    <source>
        <dbReference type="Proteomes" id="UP000289152"/>
    </source>
</evidence>
<sequence length="100" mass="10746">MNSPHSVTSPATFEDRFDNNTRPSSPRPAYEKIVVHVQPTAAQAPIPSYLPYVPVVQPACTGSVYGTNKGAICTPAATVTVHPDGTRVEKKECAYCGRLM</sequence>